<sequence>MTKGSVGAARPEEGRGRRLVIKIGSSTLTTSESKVDYDYLRQVAEQVARVREAGWQPVIVTSAAIACGLEALGIDKRPHDMPSLQAAASVGEGVLSTAYAEAFAPHGIVTSVVLLTRRDTADRRAYLHARDTLTRLLELGVVPVVNENDTVSVEQIRFGDNDTLAALVACLIEADLMVILSDIEGLYDANPHFNPDAKLIRRVEAIGPDIMAVAGGAGTTVGSGGMITKIKAARVLMVAGIPMVICAGRRADAIVDAAAGEDVGTRFVAARKPHEITPKKLWIALGDAAKGALVVDAGAKAALIGKGSSLLSVGVARVEGRFDEGDVVDIKDDAGHLFARGLVAAASDEVELAVGHSREALRANRLLAGLADRALVHRDELIVFE</sequence>
<keyword evidence="6 8" id="KW-0418">Kinase</keyword>
<dbReference type="Pfam" id="PF01472">
    <property type="entry name" value="PUA"/>
    <property type="match status" value="1"/>
</dbReference>
<dbReference type="AlphaFoldDB" id="A0A842JMG5"/>
<evidence type="ECO:0000313" key="10">
    <source>
        <dbReference type="EMBL" id="MBC2890339.1"/>
    </source>
</evidence>
<feature type="binding site" evidence="8">
    <location>
        <position position="22"/>
    </location>
    <ligand>
        <name>ATP</name>
        <dbReference type="ChEBI" id="CHEBI:30616"/>
    </ligand>
</feature>
<keyword evidence="7 8" id="KW-0067">ATP-binding</keyword>
<comment type="pathway">
    <text evidence="8">Amino-acid biosynthesis; L-proline biosynthesis; L-glutamate 5-semialdehyde from L-glutamate: step 1/2.</text>
</comment>
<dbReference type="InterPro" id="IPR019797">
    <property type="entry name" value="Glutamate_5-kinase_CS"/>
</dbReference>
<dbReference type="InterPro" id="IPR041739">
    <property type="entry name" value="G5K_ProB"/>
</dbReference>
<evidence type="ECO:0000256" key="2">
    <source>
        <dbReference type="ARBA" id="ARBA00022605"/>
    </source>
</evidence>
<dbReference type="CDD" id="cd21157">
    <property type="entry name" value="PUA_G5K"/>
    <property type="match status" value="1"/>
</dbReference>
<keyword evidence="5 8" id="KW-0547">Nucleotide-binding</keyword>
<organism evidence="10 11">
    <name type="scientific">Gordonibacter massiliensis</name>
    <name type="common">ex Traore et al. 2017</name>
    <dbReference type="NCBI Taxonomy" id="1841863"/>
    <lineage>
        <taxon>Bacteria</taxon>
        <taxon>Bacillati</taxon>
        <taxon>Actinomycetota</taxon>
        <taxon>Coriobacteriia</taxon>
        <taxon>Eggerthellales</taxon>
        <taxon>Eggerthellaceae</taxon>
        <taxon>Gordonibacter</taxon>
    </lineage>
</organism>
<evidence type="ECO:0000256" key="5">
    <source>
        <dbReference type="ARBA" id="ARBA00022741"/>
    </source>
</evidence>
<dbReference type="GO" id="GO:0003723">
    <property type="term" value="F:RNA binding"/>
    <property type="evidence" value="ECO:0007669"/>
    <property type="project" value="InterPro"/>
</dbReference>
<dbReference type="EMBL" id="JACMSE010000012">
    <property type="protein sequence ID" value="MBC2890339.1"/>
    <property type="molecule type" value="Genomic_DNA"/>
</dbReference>
<dbReference type="NCBIfam" id="TIGR01027">
    <property type="entry name" value="proB"/>
    <property type="match status" value="1"/>
</dbReference>
<feature type="binding site" evidence="8">
    <location>
        <position position="161"/>
    </location>
    <ligand>
        <name>substrate</name>
    </ligand>
</feature>
<dbReference type="RefSeq" id="WP_185906059.1">
    <property type="nucleotide sequence ID" value="NZ_JACMSE010000012.1"/>
</dbReference>
<dbReference type="Proteomes" id="UP000587396">
    <property type="component" value="Unassembled WGS sequence"/>
</dbReference>
<evidence type="ECO:0000256" key="1">
    <source>
        <dbReference type="ARBA" id="ARBA00022490"/>
    </source>
</evidence>
<comment type="similarity">
    <text evidence="8">Belongs to the glutamate 5-kinase family.</text>
</comment>
<dbReference type="UniPathway" id="UPA00098">
    <property type="reaction ID" value="UER00359"/>
</dbReference>
<dbReference type="EC" id="2.7.2.11" evidence="8"/>
<accession>A0A842JMG5</accession>
<comment type="subcellular location">
    <subcellularLocation>
        <location evidence="8">Cytoplasm</location>
    </subcellularLocation>
</comment>
<dbReference type="Gene3D" id="3.40.1160.10">
    <property type="entry name" value="Acetylglutamate kinase-like"/>
    <property type="match status" value="1"/>
</dbReference>
<evidence type="ECO:0000256" key="6">
    <source>
        <dbReference type="ARBA" id="ARBA00022777"/>
    </source>
</evidence>
<dbReference type="PRINTS" id="PR00474">
    <property type="entry name" value="GLU5KINASE"/>
</dbReference>
<evidence type="ECO:0000313" key="11">
    <source>
        <dbReference type="Proteomes" id="UP000587396"/>
    </source>
</evidence>
<proteinExistence type="inferred from homology"/>
<dbReference type="InterPro" id="IPR011529">
    <property type="entry name" value="Glu_5kinase"/>
</dbReference>
<gene>
    <name evidence="8 10" type="primary">proB</name>
    <name evidence="10" type="ORF">H7313_13455</name>
</gene>
<dbReference type="InterPro" id="IPR036974">
    <property type="entry name" value="PUA_sf"/>
</dbReference>
<dbReference type="PANTHER" id="PTHR43654">
    <property type="entry name" value="GLUTAMATE 5-KINASE"/>
    <property type="match status" value="1"/>
</dbReference>
<feature type="binding site" evidence="8">
    <location>
        <position position="62"/>
    </location>
    <ligand>
        <name>substrate</name>
    </ligand>
</feature>
<keyword evidence="4 8" id="KW-0808">Transferase</keyword>
<evidence type="ECO:0000259" key="9">
    <source>
        <dbReference type="SMART" id="SM00359"/>
    </source>
</evidence>
<name>A0A842JMG5_9ACTN</name>
<dbReference type="GO" id="GO:0005829">
    <property type="term" value="C:cytosol"/>
    <property type="evidence" value="ECO:0007669"/>
    <property type="project" value="TreeGrafter"/>
</dbReference>
<protein>
    <recommendedName>
        <fullName evidence="8">Glutamate 5-kinase</fullName>
        <ecNumber evidence="8">2.7.2.11</ecNumber>
    </recommendedName>
    <alternativeName>
        <fullName evidence="8">Gamma-glutamyl kinase</fullName>
        <shortName evidence="8">GK</shortName>
    </alternativeName>
</protein>
<reference evidence="10 11" key="1">
    <citation type="submission" date="2020-08" db="EMBL/GenBank/DDBJ databases">
        <authorList>
            <person name="Liu C."/>
            <person name="Sun Q."/>
        </authorList>
    </citation>
    <scope>NUCLEOTIDE SEQUENCE [LARGE SCALE GENOMIC DNA]</scope>
    <source>
        <strain evidence="10 11">N22</strain>
    </source>
</reference>
<dbReference type="Pfam" id="PF00696">
    <property type="entry name" value="AA_kinase"/>
    <property type="match status" value="1"/>
</dbReference>
<keyword evidence="3 8" id="KW-0641">Proline biosynthesis</keyword>
<evidence type="ECO:0000256" key="8">
    <source>
        <dbReference type="HAMAP-Rule" id="MF_00456"/>
    </source>
</evidence>
<dbReference type="InterPro" id="IPR005715">
    <property type="entry name" value="Glu_5kinase/COase_Synthase"/>
</dbReference>
<dbReference type="InterPro" id="IPR036393">
    <property type="entry name" value="AceGlu_kinase-like_sf"/>
</dbReference>
<evidence type="ECO:0000256" key="3">
    <source>
        <dbReference type="ARBA" id="ARBA00022650"/>
    </source>
</evidence>
<feature type="binding site" evidence="8">
    <location>
        <begin position="223"/>
        <end position="229"/>
    </location>
    <ligand>
        <name>ATP</name>
        <dbReference type="ChEBI" id="CHEBI:30616"/>
    </ligand>
</feature>
<dbReference type="InterPro" id="IPR001057">
    <property type="entry name" value="Glu/AcGlu_kinase"/>
</dbReference>
<dbReference type="PROSITE" id="PS00902">
    <property type="entry name" value="GLUTAMATE_5_KINASE"/>
    <property type="match status" value="1"/>
</dbReference>
<dbReference type="PANTHER" id="PTHR43654:SF1">
    <property type="entry name" value="ISOPENTENYL PHOSPHATE KINASE"/>
    <property type="match status" value="1"/>
</dbReference>
<feature type="domain" description="PUA" evidence="9">
    <location>
        <begin position="291"/>
        <end position="371"/>
    </location>
</feature>
<keyword evidence="2 8" id="KW-0028">Amino-acid biosynthesis</keyword>
<comment type="catalytic activity">
    <reaction evidence="8">
        <text>L-glutamate + ATP = L-glutamyl 5-phosphate + ADP</text>
        <dbReference type="Rhea" id="RHEA:14877"/>
        <dbReference type="ChEBI" id="CHEBI:29985"/>
        <dbReference type="ChEBI" id="CHEBI:30616"/>
        <dbReference type="ChEBI" id="CHEBI:58274"/>
        <dbReference type="ChEBI" id="CHEBI:456216"/>
        <dbReference type="EC" id="2.7.2.11"/>
    </reaction>
</comment>
<dbReference type="InterPro" id="IPR002478">
    <property type="entry name" value="PUA"/>
</dbReference>
<dbReference type="InterPro" id="IPR015947">
    <property type="entry name" value="PUA-like_sf"/>
</dbReference>
<dbReference type="Gene3D" id="2.30.130.10">
    <property type="entry name" value="PUA domain"/>
    <property type="match status" value="1"/>
</dbReference>
<dbReference type="SUPFAM" id="SSF88697">
    <property type="entry name" value="PUA domain-like"/>
    <property type="match status" value="1"/>
</dbReference>
<dbReference type="SUPFAM" id="SSF53633">
    <property type="entry name" value="Carbamate kinase-like"/>
    <property type="match status" value="1"/>
</dbReference>
<dbReference type="PIRSF" id="PIRSF000729">
    <property type="entry name" value="GK"/>
    <property type="match status" value="1"/>
</dbReference>
<feature type="binding site" evidence="8">
    <location>
        <position position="149"/>
    </location>
    <ligand>
        <name>substrate</name>
    </ligand>
</feature>
<dbReference type="SMART" id="SM00359">
    <property type="entry name" value="PUA"/>
    <property type="match status" value="1"/>
</dbReference>
<feature type="binding site" evidence="8">
    <location>
        <begin position="181"/>
        <end position="182"/>
    </location>
    <ligand>
        <name>ATP</name>
        <dbReference type="ChEBI" id="CHEBI:30616"/>
    </ligand>
</feature>
<dbReference type="GO" id="GO:0005524">
    <property type="term" value="F:ATP binding"/>
    <property type="evidence" value="ECO:0007669"/>
    <property type="project" value="UniProtKB-KW"/>
</dbReference>
<keyword evidence="1 8" id="KW-0963">Cytoplasm</keyword>
<dbReference type="PROSITE" id="PS50890">
    <property type="entry name" value="PUA"/>
    <property type="match status" value="1"/>
</dbReference>
<dbReference type="HAMAP" id="MF_00456">
    <property type="entry name" value="ProB"/>
    <property type="match status" value="1"/>
</dbReference>
<evidence type="ECO:0000256" key="4">
    <source>
        <dbReference type="ARBA" id="ARBA00022679"/>
    </source>
</evidence>
<comment type="caution">
    <text evidence="10">The sequence shown here is derived from an EMBL/GenBank/DDBJ whole genome shotgun (WGS) entry which is preliminary data.</text>
</comment>
<comment type="function">
    <text evidence="8">Catalyzes the transfer of a phosphate group to glutamate to form L-glutamate 5-phosphate.</text>
</comment>
<dbReference type="InterPro" id="IPR001048">
    <property type="entry name" value="Asp/Glu/Uridylate_kinase"/>
</dbReference>
<dbReference type="GO" id="GO:0004349">
    <property type="term" value="F:glutamate 5-kinase activity"/>
    <property type="evidence" value="ECO:0007669"/>
    <property type="project" value="UniProtKB-UniRule"/>
</dbReference>
<dbReference type="FunFam" id="3.40.1160.10:FF:000018">
    <property type="entry name" value="Glutamate 5-kinase"/>
    <property type="match status" value="1"/>
</dbReference>
<keyword evidence="11" id="KW-1185">Reference proteome</keyword>
<dbReference type="CDD" id="cd04242">
    <property type="entry name" value="AAK_G5K_ProB"/>
    <property type="match status" value="1"/>
</dbReference>
<dbReference type="GO" id="GO:0055129">
    <property type="term" value="P:L-proline biosynthetic process"/>
    <property type="evidence" value="ECO:0007669"/>
    <property type="project" value="UniProtKB-UniRule"/>
</dbReference>
<evidence type="ECO:0000256" key="7">
    <source>
        <dbReference type="ARBA" id="ARBA00022840"/>
    </source>
</evidence>